<evidence type="ECO:0000256" key="1">
    <source>
        <dbReference type="SAM" id="MobiDB-lite"/>
    </source>
</evidence>
<dbReference type="InParanoid" id="G3I5H7"/>
<protein>
    <submittedName>
        <fullName evidence="2">Uncharacterized protein</fullName>
    </submittedName>
</protein>
<dbReference type="AlphaFoldDB" id="G3I5H7"/>
<reference evidence="3" key="1">
    <citation type="journal article" date="2011" name="Nat. Biotechnol.">
        <title>The genomic sequence of the Chinese hamster ovary (CHO)-K1 cell line.</title>
        <authorList>
            <person name="Xu X."/>
            <person name="Nagarajan H."/>
            <person name="Lewis N.E."/>
            <person name="Pan S."/>
            <person name="Cai Z."/>
            <person name="Liu X."/>
            <person name="Chen W."/>
            <person name="Xie M."/>
            <person name="Wang W."/>
            <person name="Hammond S."/>
            <person name="Andersen M.R."/>
            <person name="Neff N."/>
            <person name="Passarelli B."/>
            <person name="Koh W."/>
            <person name="Fan H.C."/>
            <person name="Wang J."/>
            <person name="Gui Y."/>
            <person name="Lee K.H."/>
            <person name="Betenbaugh M.J."/>
            <person name="Quake S.R."/>
            <person name="Famili I."/>
            <person name="Palsson B.O."/>
            <person name="Wang J."/>
        </authorList>
    </citation>
    <scope>NUCLEOTIDE SEQUENCE [LARGE SCALE GENOMIC DNA]</scope>
    <source>
        <strain evidence="3">CHO K1 cell line</strain>
    </source>
</reference>
<evidence type="ECO:0000313" key="3">
    <source>
        <dbReference type="Proteomes" id="UP000001075"/>
    </source>
</evidence>
<gene>
    <name evidence="2" type="ORF">I79_018725</name>
</gene>
<sequence>MGLNLKGPGMNRDKKHKKGQQDRISDQAATFYFSQRPYIVGETENLGGAGIRQERGHLPGM</sequence>
<accession>G3I5H7</accession>
<feature type="region of interest" description="Disordered" evidence="1">
    <location>
        <begin position="1"/>
        <end position="28"/>
    </location>
</feature>
<name>G3I5H7_CRIGR</name>
<dbReference type="Proteomes" id="UP000001075">
    <property type="component" value="Unassembled WGS sequence"/>
</dbReference>
<organism evidence="2 3">
    <name type="scientific">Cricetulus griseus</name>
    <name type="common">Chinese hamster</name>
    <name type="synonym">Cricetulus barabensis griseus</name>
    <dbReference type="NCBI Taxonomy" id="10029"/>
    <lineage>
        <taxon>Eukaryota</taxon>
        <taxon>Metazoa</taxon>
        <taxon>Chordata</taxon>
        <taxon>Craniata</taxon>
        <taxon>Vertebrata</taxon>
        <taxon>Euteleostomi</taxon>
        <taxon>Mammalia</taxon>
        <taxon>Eutheria</taxon>
        <taxon>Euarchontoglires</taxon>
        <taxon>Glires</taxon>
        <taxon>Rodentia</taxon>
        <taxon>Myomorpha</taxon>
        <taxon>Muroidea</taxon>
        <taxon>Cricetidae</taxon>
        <taxon>Cricetinae</taxon>
        <taxon>Cricetulus</taxon>
    </lineage>
</organism>
<dbReference type="EMBL" id="JH001301">
    <property type="protein sequence ID" value="EGW11703.1"/>
    <property type="molecule type" value="Genomic_DNA"/>
</dbReference>
<evidence type="ECO:0000313" key="2">
    <source>
        <dbReference type="EMBL" id="EGW11703.1"/>
    </source>
</evidence>
<proteinExistence type="predicted"/>